<dbReference type="InterPro" id="IPR000626">
    <property type="entry name" value="Ubiquitin-like_dom"/>
</dbReference>
<dbReference type="Gene3D" id="2.30.30.190">
    <property type="entry name" value="CAP Gly-rich-like domain"/>
    <property type="match status" value="1"/>
</dbReference>
<proteinExistence type="inferred from homology"/>
<evidence type="ECO:0000256" key="2">
    <source>
        <dbReference type="ARBA" id="ARBA00006286"/>
    </source>
</evidence>
<dbReference type="SMART" id="SM01052">
    <property type="entry name" value="CAP_GLY"/>
    <property type="match status" value="1"/>
</dbReference>
<dbReference type="SUPFAM" id="SSF52047">
    <property type="entry name" value="RNI-like"/>
    <property type="match status" value="1"/>
</dbReference>
<dbReference type="InterPro" id="IPR029071">
    <property type="entry name" value="Ubiquitin-like_domsf"/>
</dbReference>
<name>A0A507D9B3_9FUNG</name>
<dbReference type="STRING" id="286115.A0A507D9B3"/>
<accession>A0A507D9B3</accession>
<evidence type="ECO:0000259" key="7">
    <source>
        <dbReference type="PROSITE" id="PS50245"/>
    </source>
</evidence>
<dbReference type="VEuPathDB" id="FungiDB:SeMB42_g03085"/>
<comment type="subcellular location">
    <subcellularLocation>
        <location evidence="1">Cytoplasm</location>
    </subcellularLocation>
</comment>
<comment type="similarity">
    <text evidence="2">Belongs to the TBCE family.</text>
</comment>
<dbReference type="PROSITE" id="PS50245">
    <property type="entry name" value="CAP_GLY_2"/>
    <property type="match status" value="1"/>
</dbReference>
<dbReference type="InterPro" id="IPR032675">
    <property type="entry name" value="LRR_dom_sf"/>
</dbReference>
<reference evidence="8 9" key="1">
    <citation type="journal article" date="2019" name="Sci. Rep.">
        <title>Comparative genomics of chytrid fungi reveal insights into the obligate biotrophic and pathogenic lifestyle of Synchytrium endobioticum.</title>
        <authorList>
            <person name="van de Vossenberg B.T.L.H."/>
            <person name="Warris S."/>
            <person name="Nguyen H.D.T."/>
            <person name="van Gent-Pelzer M.P.E."/>
            <person name="Joly D.L."/>
            <person name="van de Geest H.C."/>
            <person name="Bonants P.J.M."/>
            <person name="Smith D.S."/>
            <person name="Levesque C.A."/>
            <person name="van der Lee T.A.J."/>
        </authorList>
    </citation>
    <scope>NUCLEOTIDE SEQUENCE [LARGE SCALE GENOMIC DNA]</scope>
    <source>
        <strain evidence="8 9">MB42</strain>
    </source>
</reference>
<evidence type="ECO:0000256" key="4">
    <source>
        <dbReference type="ARBA" id="ARBA00022614"/>
    </source>
</evidence>
<dbReference type="Gene3D" id="3.80.10.10">
    <property type="entry name" value="Ribonuclease Inhibitor"/>
    <property type="match status" value="2"/>
</dbReference>
<evidence type="ECO:0000313" key="9">
    <source>
        <dbReference type="Proteomes" id="UP000317494"/>
    </source>
</evidence>
<sequence length="499" mass="55713">MLEGADIIGLRVDVEGQLGTIRFHGSISPSLTLPPTSSRSKPDTLWYGIEWDDPSRGKHSGTHNGIKYFITKHPNAGSFIKPSSKIKFGRSYLAAVQTKYIFNDEDELANMGDWGGKVVEAIGWEKIKRKQKTLSWLQEVNVSGLQISGIGNDTEEAVRESSKSLWELDMSRNLFRTISEVGVLTRCMSKLEVLRLNYCRLELDIDRLRVDSFRSIKVLVLNSVDWSWKQMGVLSAFLPALEDLSFAFQPYLTKLIDGSDPNCSITYSHSHHSGQGNGMLGNLKALNLENPPPSRNSSMNLSDTGVSSWLSLDTLNNLPCFQDLKVRRVPLLDAVSDKARILLVARIVNLTSLNGSSVTPRDRTDAELYYVNQLCPLDLSNPEFETMHPRYRPLIASYGIARPNPNSIRLNDGSTLKDRLIAVKLEYGGKNIEKRIPGTMMLRNFKSLVGKLVGCKNIVGMKLALVCARDETVVDMDDDLRDLGFYGVETGDTIRVIEL</sequence>
<dbReference type="InterPro" id="IPR036859">
    <property type="entry name" value="CAP-Gly_dom_sf"/>
</dbReference>
<dbReference type="InterPro" id="IPR044079">
    <property type="entry name" value="Ubl_TBCE"/>
</dbReference>
<comment type="caution">
    <text evidence="8">The sequence shown here is derived from an EMBL/GenBank/DDBJ whole genome shotgun (WGS) entry which is preliminary data.</text>
</comment>
<dbReference type="GO" id="GO:0005737">
    <property type="term" value="C:cytoplasm"/>
    <property type="evidence" value="ECO:0007669"/>
    <property type="project" value="UniProtKB-SubCell"/>
</dbReference>
<evidence type="ECO:0000313" key="8">
    <source>
        <dbReference type="EMBL" id="TPX48229.1"/>
    </source>
</evidence>
<dbReference type="InterPro" id="IPR000938">
    <property type="entry name" value="CAP-Gly_domain"/>
</dbReference>
<organism evidence="8 9">
    <name type="scientific">Synchytrium endobioticum</name>
    <dbReference type="NCBI Taxonomy" id="286115"/>
    <lineage>
        <taxon>Eukaryota</taxon>
        <taxon>Fungi</taxon>
        <taxon>Fungi incertae sedis</taxon>
        <taxon>Chytridiomycota</taxon>
        <taxon>Chytridiomycota incertae sedis</taxon>
        <taxon>Chytridiomycetes</taxon>
        <taxon>Synchytriales</taxon>
        <taxon>Synchytriaceae</taxon>
        <taxon>Synchytrium</taxon>
    </lineage>
</organism>
<protein>
    <recommendedName>
        <fullName evidence="7">CAP-Gly domain-containing protein</fullName>
    </recommendedName>
</protein>
<dbReference type="Gene3D" id="3.10.20.90">
    <property type="entry name" value="Phosphatidylinositol 3-kinase Catalytic Subunit, Chain A, domain 1"/>
    <property type="match status" value="1"/>
</dbReference>
<keyword evidence="4" id="KW-0433">Leucine-rich repeat</keyword>
<dbReference type="SUPFAM" id="SSF54236">
    <property type="entry name" value="Ubiquitin-like"/>
    <property type="match status" value="1"/>
</dbReference>
<evidence type="ECO:0000256" key="1">
    <source>
        <dbReference type="ARBA" id="ARBA00004496"/>
    </source>
</evidence>
<dbReference type="Pfam" id="PF01302">
    <property type="entry name" value="CAP_GLY"/>
    <property type="match status" value="1"/>
</dbReference>
<dbReference type="Proteomes" id="UP000317494">
    <property type="component" value="Unassembled WGS sequence"/>
</dbReference>
<dbReference type="SUPFAM" id="SSF74924">
    <property type="entry name" value="Cap-Gly domain"/>
    <property type="match status" value="1"/>
</dbReference>
<feature type="domain" description="CAP-Gly" evidence="7">
    <location>
        <begin position="45"/>
        <end position="81"/>
    </location>
</feature>
<keyword evidence="9" id="KW-1185">Reference proteome</keyword>
<dbReference type="AlphaFoldDB" id="A0A507D9B3"/>
<keyword evidence="5" id="KW-0677">Repeat</keyword>
<dbReference type="Pfam" id="PF14560">
    <property type="entry name" value="Ubiquitin_2"/>
    <property type="match status" value="1"/>
</dbReference>
<dbReference type="EMBL" id="QEAN01000104">
    <property type="protein sequence ID" value="TPX48229.1"/>
    <property type="molecule type" value="Genomic_DNA"/>
</dbReference>
<dbReference type="PROSITE" id="PS00845">
    <property type="entry name" value="CAP_GLY_1"/>
    <property type="match status" value="1"/>
</dbReference>
<dbReference type="CDD" id="cd17044">
    <property type="entry name" value="Ubl_TBCE"/>
    <property type="match status" value="1"/>
</dbReference>
<gene>
    <name evidence="8" type="ORF">SeMB42_g03085</name>
</gene>
<evidence type="ECO:0000256" key="5">
    <source>
        <dbReference type="ARBA" id="ARBA00022737"/>
    </source>
</evidence>
<keyword evidence="3" id="KW-0963">Cytoplasm</keyword>
<evidence type="ECO:0000256" key="3">
    <source>
        <dbReference type="ARBA" id="ARBA00022490"/>
    </source>
</evidence>
<evidence type="ECO:0000256" key="6">
    <source>
        <dbReference type="ARBA" id="ARBA00023186"/>
    </source>
</evidence>
<keyword evidence="6" id="KW-0143">Chaperone</keyword>